<evidence type="ECO:0000313" key="2">
    <source>
        <dbReference type="EMBL" id="GBM44847.1"/>
    </source>
</evidence>
<protein>
    <submittedName>
        <fullName evidence="2">Uncharacterized protein</fullName>
    </submittedName>
</protein>
<accession>A0A4Y2FUY7</accession>
<sequence length="94" mass="10495">MWTCCKRRGPNVLPLMWCGSLERGVPTQASTSSFDLMPPSTPIPMTTGVISSVSNGHKADKARKPHLEPTPPQPKARTTLLRNKIYKTIYNFQK</sequence>
<dbReference type="Proteomes" id="UP000499080">
    <property type="component" value="Unassembled WGS sequence"/>
</dbReference>
<evidence type="ECO:0000313" key="3">
    <source>
        <dbReference type="Proteomes" id="UP000499080"/>
    </source>
</evidence>
<evidence type="ECO:0000256" key="1">
    <source>
        <dbReference type="SAM" id="MobiDB-lite"/>
    </source>
</evidence>
<feature type="region of interest" description="Disordered" evidence="1">
    <location>
        <begin position="28"/>
        <end position="77"/>
    </location>
</feature>
<dbReference type="EMBL" id="BGPR01097253">
    <property type="protein sequence ID" value="GBM44847.1"/>
    <property type="molecule type" value="Genomic_DNA"/>
</dbReference>
<organism evidence="2 3">
    <name type="scientific">Araneus ventricosus</name>
    <name type="common">Orbweaver spider</name>
    <name type="synonym">Epeira ventricosa</name>
    <dbReference type="NCBI Taxonomy" id="182803"/>
    <lineage>
        <taxon>Eukaryota</taxon>
        <taxon>Metazoa</taxon>
        <taxon>Ecdysozoa</taxon>
        <taxon>Arthropoda</taxon>
        <taxon>Chelicerata</taxon>
        <taxon>Arachnida</taxon>
        <taxon>Araneae</taxon>
        <taxon>Araneomorphae</taxon>
        <taxon>Entelegynae</taxon>
        <taxon>Araneoidea</taxon>
        <taxon>Araneidae</taxon>
        <taxon>Araneus</taxon>
    </lineage>
</organism>
<gene>
    <name evidence="2" type="ORF">AVEN_13997_1</name>
</gene>
<reference evidence="2 3" key="1">
    <citation type="journal article" date="2019" name="Sci. Rep.">
        <title>Orb-weaving spider Araneus ventricosus genome elucidates the spidroin gene catalogue.</title>
        <authorList>
            <person name="Kono N."/>
            <person name="Nakamura H."/>
            <person name="Ohtoshi R."/>
            <person name="Moran D.A.P."/>
            <person name="Shinohara A."/>
            <person name="Yoshida Y."/>
            <person name="Fujiwara M."/>
            <person name="Mori M."/>
            <person name="Tomita M."/>
            <person name="Arakawa K."/>
        </authorList>
    </citation>
    <scope>NUCLEOTIDE SEQUENCE [LARGE SCALE GENOMIC DNA]</scope>
</reference>
<name>A0A4Y2FUY7_ARAVE</name>
<comment type="caution">
    <text evidence="2">The sequence shown here is derived from an EMBL/GenBank/DDBJ whole genome shotgun (WGS) entry which is preliminary data.</text>
</comment>
<proteinExistence type="predicted"/>
<keyword evidence="3" id="KW-1185">Reference proteome</keyword>
<dbReference type="AlphaFoldDB" id="A0A4Y2FUY7"/>